<evidence type="ECO:0000313" key="1">
    <source>
        <dbReference type="EMBL" id="KAK3766403.1"/>
    </source>
</evidence>
<reference evidence="1" key="1">
    <citation type="journal article" date="2023" name="G3 (Bethesda)">
        <title>A reference genome for the long-term kleptoplast-retaining sea slug Elysia crispata morphotype clarki.</title>
        <authorList>
            <person name="Eastman K.E."/>
            <person name="Pendleton A.L."/>
            <person name="Shaikh M.A."/>
            <person name="Suttiyut T."/>
            <person name="Ogas R."/>
            <person name="Tomko P."/>
            <person name="Gavelis G."/>
            <person name="Widhalm J.R."/>
            <person name="Wisecaver J.H."/>
        </authorList>
    </citation>
    <scope>NUCLEOTIDE SEQUENCE</scope>
    <source>
        <strain evidence="1">ECLA1</strain>
    </source>
</reference>
<dbReference type="Proteomes" id="UP001283361">
    <property type="component" value="Unassembled WGS sequence"/>
</dbReference>
<dbReference type="EMBL" id="JAWDGP010004234">
    <property type="protein sequence ID" value="KAK3766403.1"/>
    <property type="molecule type" value="Genomic_DNA"/>
</dbReference>
<comment type="caution">
    <text evidence="1">The sequence shown here is derived from an EMBL/GenBank/DDBJ whole genome shotgun (WGS) entry which is preliminary data.</text>
</comment>
<accession>A0AAE0ZBI1</accession>
<keyword evidence="2" id="KW-1185">Reference proteome</keyword>
<evidence type="ECO:0000313" key="2">
    <source>
        <dbReference type="Proteomes" id="UP001283361"/>
    </source>
</evidence>
<proteinExistence type="predicted"/>
<sequence>MTTSFQRVAVWSCHSRLIPQDFSAIQFLTRIIACLTYSSECSRGKYRDSSRGASVRPWEQYGDTPVVAAQCRTMRMGVAVKRPSSLSLVLPARPASPANDCSVMGSGRGHYGI</sequence>
<gene>
    <name evidence="1" type="ORF">RRG08_056077</name>
</gene>
<organism evidence="1 2">
    <name type="scientific">Elysia crispata</name>
    <name type="common">lettuce slug</name>
    <dbReference type="NCBI Taxonomy" id="231223"/>
    <lineage>
        <taxon>Eukaryota</taxon>
        <taxon>Metazoa</taxon>
        <taxon>Spiralia</taxon>
        <taxon>Lophotrochozoa</taxon>
        <taxon>Mollusca</taxon>
        <taxon>Gastropoda</taxon>
        <taxon>Heterobranchia</taxon>
        <taxon>Euthyneura</taxon>
        <taxon>Panpulmonata</taxon>
        <taxon>Sacoglossa</taxon>
        <taxon>Placobranchoidea</taxon>
        <taxon>Plakobranchidae</taxon>
        <taxon>Elysia</taxon>
    </lineage>
</organism>
<protein>
    <submittedName>
        <fullName evidence="1">Uncharacterized protein</fullName>
    </submittedName>
</protein>
<dbReference type="AlphaFoldDB" id="A0AAE0ZBI1"/>
<name>A0AAE0ZBI1_9GAST</name>